<gene>
    <name evidence="7" type="ORF">Ahy_B05g076701</name>
</gene>
<keyword evidence="8" id="KW-1185">Reference proteome</keyword>
<keyword evidence="1" id="KW-0479">Metal-binding</keyword>
<evidence type="ECO:0000313" key="8">
    <source>
        <dbReference type="Proteomes" id="UP000289738"/>
    </source>
</evidence>
<sequence length="243" mass="26929">MSMCLPNQSSEVFALIPNTALFVHSREGIQNWKIHTARARGKAATVRRQSPMQAFDVDDASGIVSKTYDGYCFCLLPVVPLKSKTSSNPDRWFLRCPMWKNTQNRCGYFQWLDEIQEECVEGEVSSEKSNMLGKSEPKKKSRINVECGDGQKIDRMMMVLSVVNAMKDTLKRVELCLIFMCILIGLNFLSFVDGFDGGGPDGFFFFKDGVGMKPVNLLCVARLAAAMVSLVTVGGLNGAIGWA</sequence>
<dbReference type="PROSITE" id="PS51999">
    <property type="entry name" value="ZF_GRF"/>
    <property type="match status" value="1"/>
</dbReference>
<feature type="domain" description="GRF-type" evidence="6">
    <location>
        <begin position="72"/>
        <end position="115"/>
    </location>
</feature>
<keyword evidence="3" id="KW-0862">Zinc</keyword>
<reference evidence="7 8" key="1">
    <citation type="submission" date="2019-01" db="EMBL/GenBank/DDBJ databases">
        <title>Sequencing of cultivated peanut Arachis hypogaea provides insights into genome evolution and oil improvement.</title>
        <authorList>
            <person name="Chen X."/>
        </authorList>
    </citation>
    <scope>NUCLEOTIDE SEQUENCE [LARGE SCALE GENOMIC DNA]</scope>
    <source>
        <strain evidence="8">cv. Fuhuasheng</strain>
        <tissue evidence="7">Leaves</tissue>
    </source>
</reference>
<keyword evidence="5" id="KW-1133">Transmembrane helix</keyword>
<organism evidence="7 8">
    <name type="scientific">Arachis hypogaea</name>
    <name type="common">Peanut</name>
    <dbReference type="NCBI Taxonomy" id="3818"/>
    <lineage>
        <taxon>Eukaryota</taxon>
        <taxon>Viridiplantae</taxon>
        <taxon>Streptophyta</taxon>
        <taxon>Embryophyta</taxon>
        <taxon>Tracheophyta</taxon>
        <taxon>Spermatophyta</taxon>
        <taxon>Magnoliopsida</taxon>
        <taxon>eudicotyledons</taxon>
        <taxon>Gunneridae</taxon>
        <taxon>Pentapetalae</taxon>
        <taxon>rosids</taxon>
        <taxon>fabids</taxon>
        <taxon>Fabales</taxon>
        <taxon>Fabaceae</taxon>
        <taxon>Papilionoideae</taxon>
        <taxon>50 kb inversion clade</taxon>
        <taxon>dalbergioids sensu lato</taxon>
        <taxon>Dalbergieae</taxon>
        <taxon>Pterocarpus clade</taxon>
        <taxon>Arachis</taxon>
    </lineage>
</organism>
<feature type="transmembrane region" description="Helical" evidence="5">
    <location>
        <begin position="215"/>
        <end position="240"/>
    </location>
</feature>
<keyword evidence="5" id="KW-0472">Membrane</keyword>
<evidence type="ECO:0000259" key="6">
    <source>
        <dbReference type="PROSITE" id="PS51999"/>
    </source>
</evidence>
<dbReference type="Proteomes" id="UP000289738">
    <property type="component" value="Chromosome B05"/>
</dbReference>
<name>A0A444Z3U8_ARAHY</name>
<protein>
    <recommendedName>
        <fullName evidence="6">GRF-type domain-containing protein</fullName>
    </recommendedName>
</protein>
<evidence type="ECO:0000256" key="3">
    <source>
        <dbReference type="ARBA" id="ARBA00022833"/>
    </source>
</evidence>
<feature type="transmembrane region" description="Helical" evidence="5">
    <location>
        <begin position="175"/>
        <end position="195"/>
    </location>
</feature>
<keyword evidence="5" id="KW-0812">Transmembrane</keyword>
<accession>A0A444Z3U8</accession>
<keyword evidence="2 4" id="KW-0863">Zinc-finger</keyword>
<dbReference type="AlphaFoldDB" id="A0A444Z3U8"/>
<comment type="caution">
    <text evidence="7">The sequence shown here is derived from an EMBL/GenBank/DDBJ whole genome shotgun (WGS) entry which is preliminary data.</text>
</comment>
<evidence type="ECO:0000313" key="7">
    <source>
        <dbReference type="EMBL" id="RYR08861.1"/>
    </source>
</evidence>
<proteinExistence type="predicted"/>
<evidence type="ECO:0000256" key="1">
    <source>
        <dbReference type="ARBA" id="ARBA00022723"/>
    </source>
</evidence>
<evidence type="ECO:0000256" key="4">
    <source>
        <dbReference type="PROSITE-ProRule" id="PRU01343"/>
    </source>
</evidence>
<dbReference type="GO" id="GO:0008270">
    <property type="term" value="F:zinc ion binding"/>
    <property type="evidence" value="ECO:0007669"/>
    <property type="project" value="UniProtKB-KW"/>
</dbReference>
<dbReference type="InterPro" id="IPR010666">
    <property type="entry name" value="Znf_GRF"/>
</dbReference>
<evidence type="ECO:0000256" key="2">
    <source>
        <dbReference type="ARBA" id="ARBA00022771"/>
    </source>
</evidence>
<dbReference type="EMBL" id="SDMP01000015">
    <property type="protein sequence ID" value="RYR08861.1"/>
    <property type="molecule type" value="Genomic_DNA"/>
</dbReference>
<evidence type="ECO:0000256" key="5">
    <source>
        <dbReference type="SAM" id="Phobius"/>
    </source>
</evidence>